<dbReference type="KEGG" id="bban:J4G43_006625"/>
<feature type="region of interest" description="Disordered" evidence="1">
    <location>
        <begin position="96"/>
        <end position="140"/>
    </location>
</feature>
<organism evidence="2">
    <name type="scientific">Bradyrhizobium barranii subsp. barranii</name>
    <dbReference type="NCBI Taxonomy" id="2823807"/>
    <lineage>
        <taxon>Bacteria</taxon>
        <taxon>Pseudomonadati</taxon>
        <taxon>Pseudomonadota</taxon>
        <taxon>Alphaproteobacteria</taxon>
        <taxon>Hyphomicrobiales</taxon>
        <taxon>Nitrobacteraceae</taxon>
        <taxon>Bradyrhizobium</taxon>
        <taxon>Bradyrhizobium barranii</taxon>
    </lineage>
</organism>
<dbReference type="RefSeq" id="WP_208084301.1">
    <property type="nucleotide sequence ID" value="NZ_CP086136.1"/>
</dbReference>
<sequence>MTLDIKRLRADASRLQNERSKSRSSRETTGTTRAIRAALPEIYKLREDKVQWSAIAAALAAQGVVQGKDRVALTTNRLTALVRQIELQNEKRAAQAARKGVSPKAQKFAMQNQRLSLSSELKAETQAVEDRPSESEDDIRRLAFERVERMTEKD</sequence>
<proteinExistence type="predicted"/>
<evidence type="ECO:0000313" key="3">
    <source>
        <dbReference type="EMBL" id="UEM13942.1"/>
    </source>
</evidence>
<protein>
    <submittedName>
        <fullName evidence="2">Uncharacterized protein</fullName>
    </submittedName>
</protein>
<reference evidence="2" key="1">
    <citation type="submission" date="2021-03" db="EMBL/GenBank/DDBJ databases">
        <title>Whole Genome Sequence of Bradyrhizobium sp. Strain 144S4.</title>
        <authorList>
            <person name="Bromfield E.S.P."/>
            <person name="Cloutier S."/>
        </authorList>
    </citation>
    <scope>NUCLEOTIDE SEQUENCE [LARGE SCALE GENOMIC DNA]</scope>
    <source>
        <strain evidence="2">144S4</strain>
    </source>
</reference>
<feature type="compositionally biased region" description="Basic and acidic residues" evidence="1">
    <location>
        <begin position="128"/>
        <end position="140"/>
    </location>
</feature>
<dbReference type="Proteomes" id="UP000664702">
    <property type="component" value="Chromosome"/>
</dbReference>
<dbReference type="EMBL" id="JAGEMI010000001">
    <property type="protein sequence ID" value="MBO1861042.1"/>
    <property type="molecule type" value="Genomic_DNA"/>
</dbReference>
<accession>A0A939M136</accession>
<evidence type="ECO:0000313" key="4">
    <source>
        <dbReference type="Proteomes" id="UP000664702"/>
    </source>
</evidence>
<feature type="compositionally biased region" description="Basic and acidic residues" evidence="1">
    <location>
        <begin position="11"/>
        <end position="26"/>
    </location>
</feature>
<gene>
    <name evidence="3" type="ORF">J4G43_006625</name>
    <name evidence="2" type="ORF">J4G43_08800</name>
</gene>
<dbReference type="EMBL" id="CP086136">
    <property type="protein sequence ID" value="UEM13942.1"/>
    <property type="molecule type" value="Genomic_DNA"/>
</dbReference>
<evidence type="ECO:0000313" key="2">
    <source>
        <dbReference type="EMBL" id="MBO1861042.1"/>
    </source>
</evidence>
<reference evidence="3 4" key="2">
    <citation type="journal article" date="2022" name="Int. J. Syst. Evol. Microbiol.">
        <title>Strains of Bradyrhizobium barranii sp. nov. associated with legumes native to Canada are symbionts of soybeans and belong to different subspecies (subsp. barranii subsp. nov. and subsp. apii subsp. nov.) and symbiovars (sv. glycinearum and sv. septentrionale).</title>
        <authorList>
            <person name="Bromfield E.S.P."/>
            <person name="Cloutier S."/>
            <person name="Wasai-Hara S."/>
            <person name="Minamisawa K."/>
        </authorList>
    </citation>
    <scope>NUCLEOTIDE SEQUENCE [LARGE SCALE GENOMIC DNA]</scope>
    <source>
        <strain evidence="3 4">144S4</strain>
    </source>
</reference>
<feature type="compositionally biased region" description="Polar residues" evidence="1">
    <location>
        <begin position="109"/>
        <end position="119"/>
    </location>
</feature>
<evidence type="ECO:0000256" key="1">
    <source>
        <dbReference type="SAM" id="MobiDB-lite"/>
    </source>
</evidence>
<name>A0A939M136_9BRAD</name>
<feature type="region of interest" description="Disordered" evidence="1">
    <location>
        <begin position="11"/>
        <end position="32"/>
    </location>
</feature>
<dbReference type="AlphaFoldDB" id="A0A939M136"/>